<evidence type="ECO:0000313" key="1">
    <source>
        <dbReference type="Proteomes" id="UP000095286"/>
    </source>
</evidence>
<accession>A0AC35UHJ0</accession>
<dbReference type="Proteomes" id="UP000095286">
    <property type="component" value="Unplaced"/>
</dbReference>
<organism evidence="1 2">
    <name type="scientific">Rhabditophanes sp. KR3021</name>
    <dbReference type="NCBI Taxonomy" id="114890"/>
    <lineage>
        <taxon>Eukaryota</taxon>
        <taxon>Metazoa</taxon>
        <taxon>Ecdysozoa</taxon>
        <taxon>Nematoda</taxon>
        <taxon>Chromadorea</taxon>
        <taxon>Rhabditida</taxon>
        <taxon>Tylenchina</taxon>
        <taxon>Panagrolaimomorpha</taxon>
        <taxon>Strongyloidoidea</taxon>
        <taxon>Alloionematidae</taxon>
        <taxon>Rhabditophanes</taxon>
    </lineage>
</organism>
<reference evidence="2" key="1">
    <citation type="submission" date="2016-11" db="UniProtKB">
        <authorList>
            <consortium name="WormBaseParasite"/>
        </authorList>
    </citation>
    <scope>IDENTIFICATION</scope>
    <source>
        <strain evidence="2">KR3021</strain>
    </source>
</reference>
<dbReference type="WBParaSite" id="RSKR_0001146900.1">
    <property type="protein sequence ID" value="RSKR_0001146900.1"/>
    <property type="gene ID" value="RSKR_0001146900"/>
</dbReference>
<protein>
    <submittedName>
        <fullName evidence="2">LRRCT domain-containing protein</fullName>
    </submittedName>
</protein>
<name>A0AC35UHJ0_9BILA</name>
<proteinExistence type="predicted"/>
<sequence>MLQTIITLVLIYQSFNFVEPSKPRIFEQDPNSLYICKGKLGESAACQCKTDEHLIQCINAQFVQTTLFLEVNHYTDIKKVTFHGNNFQTLPNASIFGDVVHHKMTHLNISANYIMELNSGSLKGLPNLRVLDLSNNEIVLKEKDIDFLTFLPRLEELYLRKAFIFRSNHTKQFDLMMKMFRKANLVNLKYIDLSYNFFSSLPYDLSCPFPSLQYINLGQNLLETIKMNSSCLSNIQTLDLSRNSFNSLDKNLTKFADNLPAQSLIIRSNFYCDCKSIEYIKWIRATDVIREKNILKCFRSSPAEYSGSRIMEVPLDKLDCTLSLYNINAGHRHFSSMYSFSLAILPALFIYLYL</sequence>
<evidence type="ECO:0000313" key="2">
    <source>
        <dbReference type="WBParaSite" id="RSKR_0001146900.1"/>
    </source>
</evidence>